<evidence type="ECO:0000313" key="11">
    <source>
        <dbReference type="EMBL" id="ALE01969.1"/>
    </source>
</evidence>
<dbReference type="PANTHER" id="PTHR11108:SF1">
    <property type="entry name" value="FERROCHELATASE, MITOCHONDRIAL"/>
    <property type="match status" value="1"/>
</dbReference>
<keyword evidence="3 9" id="KW-0479">Metal-binding</keyword>
<evidence type="ECO:0000256" key="2">
    <source>
        <dbReference type="ARBA" id="ARBA00022490"/>
    </source>
</evidence>
<dbReference type="PANTHER" id="PTHR11108">
    <property type="entry name" value="FERROCHELATASE"/>
    <property type="match status" value="1"/>
</dbReference>
<keyword evidence="6 9" id="KW-0456">Lyase</keyword>
<dbReference type="KEGG" id="tsn:W908_05035"/>
<evidence type="ECO:0000256" key="5">
    <source>
        <dbReference type="ARBA" id="ARBA00023133"/>
    </source>
</evidence>
<organism evidence="11 12">
    <name type="scientific">Candidatus Pseudothioglobus singularis PS1</name>
    <dbReference type="NCBI Taxonomy" id="1125411"/>
    <lineage>
        <taxon>Bacteria</taxon>
        <taxon>Pseudomonadati</taxon>
        <taxon>Pseudomonadota</taxon>
        <taxon>Gammaproteobacteria</taxon>
        <taxon>Candidatus Pseudothioglobaceae</taxon>
        <taxon>Candidatus Pseudothioglobus</taxon>
    </lineage>
</organism>
<dbReference type="EMBL" id="CP006911">
    <property type="protein sequence ID" value="ALE01969.1"/>
    <property type="molecule type" value="Genomic_DNA"/>
</dbReference>
<evidence type="ECO:0000256" key="10">
    <source>
        <dbReference type="RuleBase" id="RU000607"/>
    </source>
</evidence>
<keyword evidence="5 9" id="KW-0350">Heme biosynthesis</keyword>
<reference evidence="11 12" key="1">
    <citation type="journal article" date="2015" name="Genome Announc.">
        <title>Genome Sequence of 'Candidatus Thioglobus singularis' Strain PS1, a Mixotroph from the SUP05 Clade of Marine Gammaproteobacteria.</title>
        <authorList>
            <person name="Marshall K.T."/>
            <person name="Morris R.M."/>
        </authorList>
    </citation>
    <scope>NUCLEOTIDE SEQUENCE [LARGE SCALE GENOMIC DNA]</scope>
    <source>
        <strain evidence="11 12">PS1</strain>
    </source>
</reference>
<keyword evidence="2 9" id="KW-0963">Cytoplasm</keyword>
<dbReference type="EC" id="4.98.1.1" evidence="9 10"/>
<sequence length="344" mass="38859">MYQSSSIHESAGETKIGLLLSNLGTPDAPTKKAVKPYLRQFLSDTRVIEPPPPRWVWKIILNAVILNLRPRKSAKAYQTVWNTHGEGSPLLSIAKLQKTEIASLLEKKAPGQFEVALGMCYGNPSMNSALAELESKGCKKIIVLPLYPQYAASSTGSVFDAVAKEFLTWRNVPDLRFISSYNEEEKYIDALANSVKEYQKTHGKPDFLLMSYHGIPKRYFDKGDNYPCQCCKTTFRLAQKLDLKPSEYQMTFQSRLGVAEWMKEYTDKTLKLLPSKGIKNVQVICPGFSADCLETIEEISEENKDYFMESGGQKFGYIPALNDRPDHIEFLTQIVLDNTSGWNK</sequence>
<feature type="binding site" evidence="9">
    <location>
        <position position="213"/>
    </location>
    <ligand>
        <name>Fe(2+)</name>
        <dbReference type="ChEBI" id="CHEBI:29033"/>
    </ligand>
</feature>
<proteinExistence type="inferred from homology"/>
<dbReference type="UniPathway" id="UPA00252">
    <property type="reaction ID" value="UER00325"/>
</dbReference>
<dbReference type="Pfam" id="PF00762">
    <property type="entry name" value="Ferrochelatase"/>
    <property type="match status" value="1"/>
</dbReference>
<dbReference type="InterPro" id="IPR001015">
    <property type="entry name" value="Ferrochelatase"/>
</dbReference>
<comment type="catalytic activity">
    <reaction evidence="8">
        <text>Fe-coproporphyrin III + 2 H(+) = coproporphyrin III + Fe(2+)</text>
        <dbReference type="Rhea" id="RHEA:49572"/>
        <dbReference type="ChEBI" id="CHEBI:15378"/>
        <dbReference type="ChEBI" id="CHEBI:29033"/>
        <dbReference type="ChEBI" id="CHEBI:68438"/>
        <dbReference type="ChEBI" id="CHEBI:131725"/>
        <dbReference type="EC" id="4.99.1.9"/>
    </reaction>
    <physiologicalReaction direction="right-to-left" evidence="8">
        <dbReference type="Rhea" id="RHEA:49574"/>
    </physiologicalReaction>
</comment>
<dbReference type="Proteomes" id="UP000068905">
    <property type="component" value="Chromosome"/>
</dbReference>
<evidence type="ECO:0000256" key="3">
    <source>
        <dbReference type="ARBA" id="ARBA00022723"/>
    </source>
</evidence>
<dbReference type="NCBIfam" id="TIGR00109">
    <property type="entry name" value="hemH"/>
    <property type="match status" value="1"/>
</dbReference>
<comment type="pathway">
    <text evidence="9 10">Porphyrin-containing compound metabolism; protoheme biosynthesis; protoheme from protoporphyrin-IX: step 1/1.</text>
</comment>
<evidence type="ECO:0000256" key="1">
    <source>
        <dbReference type="ARBA" id="ARBA00007718"/>
    </source>
</evidence>
<dbReference type="PROSITE" id="PS00534">
    <property type="entry name" value="FERROCHELATASE"/>
    <property type="match status" value="1"/>
</dbReference>
<evidence type="ECO:0000256" key="9">
    <source>
        <dbReference type="HAMAP-Rule" id="MF_00323"/>
    </source>
</evidence>
<dbReference type="Gene3D" id="3.40.50.1400">
    <property type="match status" value="2"/>
</dbReference>
<dbReference type="SUPFAM" id="SSF53800">
    <property type="entry name" value="Chelatase"/>
    <property type="match status" value="1"/>
</dbReference>
<evidence type="ECO:0000256" key="4">
    <source>
        <dbReference type="ARBA" id="ARBA00023004"/>
    </source>
</evidence>
<dbReference type="CDD" id="cd00419">
    <property type="entry name" value="Ferrochelatase_C"/>
    <property type="match status" value="1"/>
</dbReference>
<dbReference type="HAMAP" id="MF_00323">
    <property type="entry name" value="Ferrochelatase"/>
    <property type="match status" value="1"/>
</dbReference>
<keyword evidence="4 9" id="KW-0408">Iron</keyword>
<evidence type="ECO:0000256" key="7">
    <source>
        <dbReference type="ARBA" id="ARBA00023244"/>
    </source>
</evidence>
<dbReference type="PATRIC" id="fig|1125411.7.peg.992"/>
<dbReference type="GO" id="GO:0005737">
    <property type="term" value="C:cytoplasm"/>
    <property type="evidence" value="ECO:0007669"/>
    <property type="project" value="UniProtKB-SubCell"/>
</dbReference>
<dbReference type="InterPro" id="IPR033644">
    <property type="entry name" value="Ferrochelatase_C"/>
</dbReference>
<evidence type="ECO:0000256" key="8">
    <source>
        <dbReference type="ARBA" id="ARBA00024536"/>
    </source>
</evidence>
<dbReference type="InterPro" id="IPR019772">
    <property type="entry name" value="Ferrochelatase_AS"/>
</dbReference>
<feature type="binding site" evidence="9">
    <location>
        <position position="294"/>
    </location>
    <ligand>
        <name>Fe(2+)</name>
        <dbReference type="ChEBI" id="CHEBI:29033"/>
    </ligand>
</feature>
<gene>
    <name evidence="9 11" type="primary">hemH</name>
    <name evidence="11" type="ORF">W908_05035</name>
</gene>
<dbReference type="RefSeq" id="WP_236849118.1">
    <property type="nucleotide sequence ID" value="NZ_CP006911.1"/>
</dbReference>
<keyword evidence="7 9" id="KW-0627">Porphyrin biosynthesis</keyword>
<comment type="function">
    <text evidence="9 10">Catalyzes the ferrous insertion into protoporphyrin IX.</text>
</comment>
<dbReference type="GO" id="GO:0046872">
    <property type="term" value="F:metal ion binding"/>
    <property type="evidence" value="ECO:0007669"/>
    <property type="project" value="UniProtKB-KW"/>
</dbReference>
<name>A0A0M4LDH5_9GAMM</name>
<dbReference type="AlphaFoldDB" id="A0A0M4LDH5"/>
<dbReference type="InterPro" id="IPR033659">
    <property type="entry name" value="Ferrochelatase_N"/>
</dbReference>
<evidence type="ECO:0000256" key="6">
    <source>
        <dbReference type="ARBA" id="ARBA00023239"/>
    </source>
</evidence>
<comment type="subcellular location">
    <subcellularLocation>
        <location evidence="9 10">Cytoplasm</location>
    </subcellularLocation>
</comment>
<comment type="catalytic activity">
    <reaction evidence="9 10">
        <text>heme b + 2 H(+) = protoporphyrin IX + Fe(2+)</text>
        <dbReference type="Rhea" id="RHEA:22584"/>
        <dbReference type="ChEBI" id="CHEBI:15378"/>
        <dbReference type="ChEBI" id="CHEBI:29033"/>
        <dbReference type="ChEBI" id="CHEBI:57306"/>
        <dbReference type="ChEBI" id="CHEBI:60344"/>
        <dbReference type="EC" id="4.98.1.1"/>
    </reaction>
</comment>
<keyword evidence="12" id="KW-1185">Reference proteome</keyword>
<dbReference type="STRING" id="1125411.W908_05035"/>
<dbReference type="FunFam" id="3.40.50.1400:FF:000002">
    <property type="entry name" value="Ferrochelatase"/>
    <property type="match status" value="1"/>
</dbReference>
<protein>
    <recommendedName>
        <fullName evidence="9 10">Ferrochelatase</fullName>
        <ecNumber evidence="9 10">4.98.1.1</ecNumber>
    </recommendedName>
    <alternativeName>
        <fullName evidence="9">Heme synthase</fullName>
    </alternativeName>
    <alternativeName>
        <fullName evidence="9">Protoheme ferro-lyase</fullName>
    </alternativeName>
</protein>
<comment type="similarity">
    <text evidence="1 9 10">Belongs to the ferrochelatase family.</text>
</comment>
<dbReference type="GO" id="GO:0004325">
    <property type="term" value="F:ferrochelatase activity"/>
    <property type="evidence" value="ECO:0007669"/>
    <property type="project" value="UniProtKB-UniRule"/>
</dbReference>
<dbReference type="GO" id="GO:0006783">
    <property type="term" value="P:heme biosynthetic process"/>
    <property type="evidence" value="ECO:0007669"/>
    <property type="project" value="UniProtKB-UniRule"/>
</dbReference>
<accession>A0A0M4LDH5</accession>
<evidence type="ECO:0000313" key="12">
    <source>
        <dbReference type="Proteomes" id="UP000068905"/>
    </source>
</evidence>
<dbReference type="CDD" id="cd03411">
    <property type="entry name" value="Ferrochelatase_N"/>
    <property type="match status" value="1"/>
</dbReference>